<protein>
    <submittedName>
        <fullName evidence="1">Uncharacterized protein</fullName>
    </submittedName>
</protein>
<evidence type="ECO:0000313" key="2">
    <source>
        <dbReference type="Proteomes" id="UP000256964"/>
    </source>
</evidence>
<reference evidence="1 2" key="1">
    <citation type="journal article" date="2018" name="Biotechnol. Biofuels">
        <title>Integrative visual omics of the white-rot fungus Polyporus brumalis exposes the biotechnological potential of its oxidative enzymes for delignifying raw plant biomass.</title>
        <authorList>
            <person name="Miyauchi S."/>
            <person name="Rancon A."/>
            <person name="Drula E."/>
            <person name="Hage H."/>
            <person name="Chaduli D."/>
            <person name="Favel A."/>
            <person name="Grisel S."/>
            <person name="Henrissat B."/>
            <person name="Herpoel-Gimbert I."/>
            <person name="Ruiz-Duenas F.J."/>
            <person name="Chevret D."/>
            <person name="Hainaut M."/>
            <person name="Lin J."/>
            <person name="Wang M."/>
            <person name="Pangilinan J."/>
            <person name="Lipzen A."/>
            <person name="Lesage-Meessen L."/>
            <person name="Navarro D."/>
            <person name="Riley R."/>
            <person name="Grigoriev I.V."/>
            <person name="Zhou S."/>
            <person name="Raouche S."/>
            <person name="Rosso M.N."/>
        </authorList>
    </citation>
    <scope>NUCLEOTIDE SEQUENCE [LARGE SCALE GENOMIC DNA]</scope>
    <source>
        <strain evidence="1 2">BRFM 1820</strain>
    </source>
</reference>
<sequence length="157" mass="17144">MSPPSTPTSTEASQPRTLVNRVLLAFYAHLVASNFVWYGEHKGCCDGVKMDHFGLRCVDDNRSPDDLLLDSVLIIVSLTLGRRPVAIVRDPQSTHLELLIASKEAVSPTQRSDIERCFTLLAQILPVDGPSGDARDGRAELLTHAYGTCSSEVVKII</sequence>
<evidence type="ECO:0000313" key="1">
    <source>
        <dbReference type="EMBL" id="RDX43019.1"/>
    </source>
</evidence>
<dbReference type="AlphaFoldDB" id="A0A371CRZ0"/>
<name>A0A371CRZ0_9APHY</name>
<proteinExistence type="predicted"/>
<dbReference type="EMBL" id="KZ857472">
    <property type="protein sequence ID" value="RDX43019.1"/>
    <property type="molecule type" value="Genomic_DNA"/>
</dbReference>
<dbReference type="Proteomes" id="UP000256964">
    <property type="component" value="Unassembled WGS sequence"/>
</dbReference>
<accession>A0A371CRZ0</accession>
<keyword evidence="2" id="KW-1185">Reference proteome</keyword>
<gene>
    <name evidence="1" type="ORF">OH76DRAFT_1247100</name>
</gene>
<organism evidence="1 2">
    <name type="scientific">Lentinus brumalis</name>
    <dbReference type="NCBI Taxonomy" id="2498619"/>
    <lineage>
        <taxon>Eukaryota</taxon>
        <taxon>Fungi</taxon>
        <taxon>Dikarya</taxon>
        <taxon>Basidiomycota</taxon>
        <taxon>Agaricomycotina</taxon>
        <taxon>Agaricomycetes</taxon>
        <taxon>Polyporales</taxon>
        <taxon>Polyporaceae</taxon>
        <taxon>Lentinus</taxon>
    </lineage>
</organism>